<reference evidence="4" key="1">
    <citation type="submission" date="2014-09" db="EMBL/GenBank/DDBJ databases">
        <authorList>
            <person name="Magalhaes I.L.F."/>
            <person name="Oliveira U."/>
            <person name="Santos F.R."/>
            <person name="Vidigal T.H.D.A."/>
            <person name="Brescovit A.D."/>
            <person name="Santos A.J."/>
        </authorList>
    </citation>
    <scope>NUCLEOTIDE SEQUENCE</scope>
    <source>
        <tissue evidence="4">Shoot tissue taken approximately 20 cm above the soil surface</tissue>
    </source>
</reference>
<dbReference type="PANTHER" id="PTHR47926:SF459">
    <property type="entry name" value="PENTATRICOPEPTIDE REPEAT-CONTAINING PROTEIN"/>
    <property type="match status" value="1"/>
</dbReference>
<protein>
    <recommendedName>
        <fullName evidence="5">Pentatricopeptide repeat-containing protein</fullName>
    </recommendedName>
</protein>
<evidence type="ECO:0000256" key="2">
    <source>
        <dbReference type="ARBA" id="ARBA00022946"/>
    </source>
</evidence>
<organism evidence="4">
    <name type="scientific">Arundo donax</name>
    <name type="common">Giant reed</name>
    <name type="synonym">Donax arundinaceus</name>
    <dbReference type="NCBI Taxonomy" id="35708"/>
    <lineage>
        <taxon>Eukaryota</taxon>
        <taxon>Viridiplantae</taxon>
        <taxon>Streptophyta</taxon>
        <taxon>Embryophyta</taxon>
        <taxon>Tracheophyta</taxon>
        <taxon>Spermatophyta</taxon>
        <taxon>Magnoliopsida</taxon>
        <taxon>Liliopsida</taxon>
        <taxon>Poales</taxon>
        <taxon>Poaceae</taxon>
        <taxon>PACMAD clade</taxon>
        <taxon>Arundinoideae</taxon>
        <taxon>Arundineae</taxon>
        <taxon>Arundo</taxon>
    </lineage>
</organism>
<evidence type="ECO:0000256" key="1">
    <source>
        <dbReference type="ARBA" id="ARBA00022737"/>
    </source>
</evidence>
<dbReference type="InterPro" id="IPR002885">
    <property type="entry name" value="PPR_rpt"/>
</dbReference>
<proteinExistence type="predicted"/>
<dbReference type="Gene3D" id="1.25.40.10">
    <property type="entry name" value="Tetratricopeptide repeat domain"/>
    <property type="match status" value="1"/>
</dbReference>
<keyword evidence="2" id="KW-0809">Transit peptide</keyword>
<feature type="repeat" description="PPR" evidence="3">
    <location>
        <begin position="1"/>
        <end position="28"/>
    </location>
</feature>
<dbReference type="InterPro" id="IPR011990">
    <property type="entry name" value="TPR-like_helical_dom_sf"/>
</dbReference>
<dbReference type="NCBIfam" id="TIGR00756">
    <property type="entry name" value="PPR"/>
    <property type="match status" value="1"/>
</dbReference>
<evidence type="ECO:0000256" key="3">
    <source>
        <dbReference type="PROSITE-ProRule" id="PRU00708"/>
    </source>
</evidence>
<dbReference type="EMBL" id="GBRH01265117">
    <property type="protein sequence ID" value="JAD32778.1"/>
    <property type="molecule type" value="Transcribed_RNA"/>
</dbReference>
<dbReference type="AlphaFoldDB" id="A0A0A8Z518"/>
<dbReference type="Pfam" id="PF13041">
    <property type="entry name" value="PPR_2"/>
    <property type="match status" value="1"/>
</dbReference>
<dbReference type="PROSITE" id="PS51375">
    <property type="entry name" value="PPR"/>
    <property type="match status" value="1"/>
</dbReference>
<name>A0A0A8Z518_ARUDO</name>
<dbReference type="GO" id="GO:0009451">
    <property type="term" value="P:RNA modification"/>
    <property type="evidence" value="ECO:0007669"/>
    <property type="project" value="InterPro"/>
</dbReference>
<dbReference type="PANTHER" id="PTHR47926">
    <property type="entry name" value="PENTATRICOPEPTIDE REPEAT-CONTAINING PROTEIN"/>
    <property type="match status" value="1"/>
</dbReference>
<evidence type="ECO:0000313" key="4">
    <source>
        <dbReference type="EMBL" id="JAD32778.1"/>
    </source>
</evidence>
<accession>A0A0A8Z518</accession>
<dbReference type="InterPro" id="IPR046960">
    <property type="entry name" value="PPR_At4g14850-like_plant"/>
</dbReference>
<evidence type="ECO:0008006" key="5">
    <source>
        <dbReference type="Google" id="ProtNLM"/>
    </source>
</evidence>
<reference evidence="4" key="2">
    <citation type="journal article" date="2015" name="Data Brief">
        <title>Shoot transcriptome of the giant reed, Arundo donax.</title>
        <authorList>
            <person name="Barrero R.A."/>
            <person name="Guerrero F.D."/>
            <person name="Moolhuijzen P."/>
            <person name="Goolsby J.A."/>
            <person name="Tidwell J."/>
            <person name="Bellgard S.E."/>
            <person name="Bellgard M.I."/>
        </authorList>
    </citation>
    <scope>NUCLEOTIDE SEQUENCE</scope>
    <source>
        <tissue evidence="4">Shoot tissue taken approximately 20 cm above the soil surface</tissue>
    </source>
</reference>
<keyword evidence="1" id="KW-0677">Repeat</keyword>
<dbReference type="GO" id="GO:0003723">
    <property type="term" value="F:RNA binding"/>
    <property type="evidence" value="ECO:0007669"/>
    <property type="project" value="InterPro"/>
</dbReference>
<sequence length="57" mass="5981">MISGLVQCKRPSEALEVFNAMQTSGVKPGKVVLSTVLSACAGLGALESGRWVHEYCA</sequence>